<keyword evidence="2" id="KW-1185">Reference proteome</keyword>
<comment type="caution">
    <text evidence="1">The sequence shown here is derived from an EMBL/GenBank/DDBJ whole genome shotgun (WGS) entry which is preliminary data.</text>
</comment>
<dbReference type="Proteomes" id="UP000547528">
    <property type="component" value="Unassembled WGS sequence"/>
</dbReference>
<reference evidence="1 2" key="1">
    <citation type="submission" date="2020-08" db="EMBL/GenBank/DDBJ databases">
        <title>Sequencing the genomes of 1000 actinobacteria strains.</title>
        <authorList>
            <person name="Klenk H.-P."/>
        </authorList>
    </citation>
    <scope>NUCLEOTIDE SEQUENCE [LARGE SCALE GENOMIC DNA]</scope>
    <source>
        <strain evidence="1 2">DSM 28238</strain>
    </source>
</reference>
<evidence type="ECO:0000313" key="1">
    <source>
        <dbReference type="EMBL" id="MBB3667588.1"/>
    </source>
</evidence>
<gene>
    <name evidence="1" type="ORF">FHX47_001207</name>
</gene>
<evidence type="ECO:0000313" key="2">
    <source>
        <dbReference type="Proteomes" id="UP000547528"/>
    </source>
</evidence>
<organism evidence="1 2">
    <name type="scientific">Garicola koreensis</name>
    <dbReference type="NCBI Taxonomy" id="1262554"/>
    <lineage>
        <taxon>Bacteria</taxon>
        <taxon>Bacillati</taxon>
        <taxon>Actinomycetota</taxon>
        <taxon>Actinomycetes</taxon>
        <taxon>Micrococcales</taxon>
        <taxon>Micrococcaceae</taxon>
        <taxon>Garicola</taxon>
    </lineage>
</organism>
<accession>A0A7W5TU53</accession>
<dbReference type="RefSeq" id="WP_183358004.1">
    <property type="nucleotide sequence ID" value="NZ_BAABKR010000001.1"/>
</dbReference>
<name>A0A7W5TU53_9MICC</name>
<protein>
    <submittedName>
        <fullName evidence="1">Uncharacterized protein</fullName>
    </submittedName>
</protein>
<dbReference type="EMBL" id="JACIBT010000002">
    <property type="protein sequence ID" value="MBB3667588.1"/>
    <property type="molecule type" value="Genomic_DNA"/>
</dbReference>
<proteinExistence type="predicted"/>
<sequence>MVGRVALRHLAYGYKAPTAMLAQALEILAEASQDYAAAPLGFRHSWETIAAGHSQRRRFVSAEAEQVEIHLHRGGWSRCRARPCCSADF</sequence>
<dbReference type="AlphaFoldDB" id="A0A7W5TU53"/>